<comment type="caution">
    <text evidence="1">The sequence shown here is derived from an EMBL/GenBank/DDBJ whole genome shotgun (WGS) entry which is preliminary data.</text>
</comment>
<protein>
    <recommendedName>
        <fullName evidence="3">HEXXH motif domain-containing protein</fullName>
    </recommendedName>
</protein>
<evidence type="ECO:0008006" key="3">
    <source>
        <dbReference type="Google" id="ProtNLM"/>
    </source>
</evidence>
<evidence type="ECO:0000313" key="1">
    <source>
        <dbReference type="EMBL" id="OEJ25053.1"/>
    </source>
</evidence>
<dbReference type="NCBIfam" id="TIGR04267">
    <property type="entry name" value="mod_HExxH"/>
    <property type="match status" value="1"/>
</dbReference>
<proteinExistence type="predicted"/>
<dbReference type="OrthoDB" id="796761at2"/>
<dbReference type="STRING" id="285458.BGM19_25110"/>
<name>A0A1E5P675_9ACTN</name>
<sequence length="427" mass="45785">MPMTPIPAAVFGRLARTRPAPAATAALKAGLHARRLLLLKSLLVRLDRQPAPVDPAVRERFARHWRLLEHAELRDPAEVRAVVDYPLTGAWLAESLTAPAGPLLDRHLAHFGSIAVTAALRAGCDLRLTLDAPGGRLPLPGLGSLRCPAHRATLHARGRCVRITGGGRTFALLRRGTGGRAGLLGGGPGWSGLRTLPGTTAVLDDLHPYRVPPRIPGSSAPPVAERDGVSHDFWAHLWRRSLELIDTTDPGRAAEILAVQRVVVPLAPAAPRRGEDQPASATLRAAPGGLLASPPAGPHEFAEVLVHETHHTKLAALHERVPLYRPGGEDLHPVGWRPDPRPVSGVLQGAYAHLALTDLWRRAATGAGSPPAWRRRAAHQFELHRGHVAEALSVLLESDELTVEGREFAGEMREHHASLGATQRICG</sequence>
<reference evidence="1 2" key="1">
    <citation type="submission" date="2016-08" db="EMBL/GenBank/DDBJ databases">
        <title>Complete genome sequence of Streptomyces agglomeratus strain 6-3-2, a novel anti-MRSA actinomycete isolated from Wuli of Tebit, China.</title>
        <authorList>
            <person name="Chen X."/>
        </authorList>
    </citation>
    <scope>NUCLEOTIDE SEQUENCE [LARGE SCALE GENOMIC DNA]</scope>
    <source>
        <strain evidence="1 2">6-3-2</strain>
    </source>
</reference>
<dbReference type="Proteomes" id="UP000095759">
    <property type="component" value="Unassembled WGS sequence"/>
</dbReference>
<accession>A0A1E5P675</accession>
<dbReference type="AlphaFoldDB" id="A0A1E5P675"/>
<organism evidence="1 2">
    <name type="scientific">Streptomyces agglomeratus</name>
    <dbReference type="NCBI Taxonomy" id="285458"/>
    <lineage>
        <taxon>Bacteria</taxon>
        <taxon>Bacillati</taxon>
        <taxon>Actinomycetota</taxon>
        <taxon>Actinomycetes</taxon>
        <taxon>Kitasatosporales</taxon>
        <taxon>Streptomycetaceae</taxon>
        <taxon>Streptomyces</taxon>
    </lineage>
</organism>
<dbReference type="InterPro" id="IPR026337">
    <property type="entry name" value="AKG_HExxH"/>
</dbReference>
<keyword evidence="2" id="KW-1185">Reference proteome</keyword>
<gene>
    <name evidence="1" type="ORF">AS594_11705</name>
</gene>
<dbReference type="EMBL" id="MEHJ01000001">
    <property type="protein sequence ID" value="OEJ25053.1"/>
    <property type="molecule type" value="Genomic_DNA"/>
</dbReference>
<evidence type="ECO:0000313" key="2">
    <source>
        <dbReference type="Proteomes" id="UP000095759"/>
    </source>
</evidence>